<comment type="similarity">
    <text evidence="1">Belongs to the universal stress protein A family.</text>
</comment>
<name>A0A829Y9T9_9GAMM</name>
<evidence type="ECO:0000256" key="1">
    <source>
        <dbReference type="ARBA" id="ARBA00008791"/>
    </source>
</evidence>
<keyword evidence="4" id="KW-1185">Reference proteome</keyword>
<dbReference type="SUPFAM" id="SSF52402">
    <property type="entry name" value="Adenine nucleotide alpha hydrolases-like"/>
    <property type="match status" value="1"/>
</dbReference>
<gene>
    <name evidence="3" type="ORF">GCM10011487_20870</name>
</gene>
<evidence type="ECO:0000259" key="2">
    <source>
        <dbReference type="Pfam" id="PF00582"/>
    </source>
</evidence>
<reference evidence="4" key="1">
    <citation type="submission" date="2020-01" db="EMBL/GenBank/DDBJ databases">
        <title>'Steroidobacter agaridevorans' sp. nov., agar-degrading bacteria isolated from rhizosphere soils.</title>
        <authorList>
            <person name="Ikenaga M."/>
            <person name="Kataoka M."/>
            <person name="Murouchi A."/>
            <person name="Katsuragi S."/>
            <person name="Sakai M."/>
        </authorList>
    </citation>
    <scope>NUCLEOTIDE SEQUENCE [LARGE SCALE GENOMIC DNA]</scope>
    <source>
        <strain evidence="4">YU21-B</strain>
    </source>
</reference>
<dbReference type="InterPro" id="IPR006016">
    <property type="entry name" value="UspA"/>
</dbReference>
<dbReference type="AlphaFoldDB" id="A0A829Y9T9"/>
<evidence type="ECO:0000313" key="3">
    <source>
        <dbReference type="EMBL" id="GFE80087.1"/>
    </source>
</evidence>
<protein>
    <submittedName>
        <fullName evidence="3">Universal stress protein</fullName>
    </submittedName>
</protein>
<feature type="domain" description="UspA" evidence="2">
    <location>
        <begin position="5"/>
        <end position="141"/>
    </location>
</feature>
<comment type="caution">
    <text evidence="3">The sequence shown here is derived from an EMBL/GenBank/DDBJ whole genome shotgun (WGS) entry which is preliminary data.</text>
</comment>
<dbReference type="Pfam" id="PF00582">
    <property type="entry name" value="Usp"/>
    <property type="match status" value="1"/>
</dbReference>
<dbReference type="PANTHER" id="PTHR31964">
    <property type="entry name" value="ADENINE NUCLEOTIDE ALPHA HYDROLASES-LIKE SUPERFAMILY PROTEIN"/>
    <property type="match status" value="1"/>
</dbReference>
<dbReference type="PANTHER" id="PTHR31964:SF113">
    <property type="entry name" value="USPA DOMAIN-CONTAINING PROTEIN"/>
    <property type="match status" value="1"/>
</dbReference>
<dbReference type="RefSeq" id="WP_161811817.1">
    <property type="nucleotide sequence ID" value="NZ_BLJN01000002.1"/>
</dbReference>
<dbReference type="InterPro" id="IPR014729">
    <property type="entry name" value="Rossmann-like_a/b/a_fold"/>
</dbReference>
<dbReference type="Gene3D" id="3.40.50.620">
    <property type="entry name" value="HUPs"/>
    <property type="match status" value="1"/>
</dbReference>
<proteinExistence type="inferred from homology"/>
<dbReference type="PRINTS" id="PR01438">
    <property type="entry name" value="UNVRSLSTRESS"/>
</dbReference>
<accession>A0A829Y9T9</accession>
<dbReference type="CDD" id="cd00293">
    <property type="entry name" value="USP-like"/>
    <property type="match status" value="1"/>
</dbReference>
<dbReference type="InterPro" id="IPR006015">
    <property type="entry name" value="Universal_stress_UspA"/>
</dbReference>
<organism evidence="3 4">
    <name type="scientific">Steroidobacter agaridevorans</name>
    <dbReference type="NCBI Taxonomy" id="2695856"/>
    <lineage>
        <taxon>Bacteria</taxon>
        <taxon>Pseudomonadati</taxon>
        <taxon>Pseudomonadota</taxon>
        <taxon>Gammaproteobacteria</taxon>
        <taxon>Steroidobacterales</taxon>
        <taxon>Steroidobacteraceae</taxon>
        <taxon>Steroidobacter</taxon>
    </lineage>
</organism>
<dbReference type="EMBL" id="BLJN01000002">
    <property type="protein sequence ID" value="GFE80087.1"/>
    <property type="molecule type" value="Genomic_DNA"/>
</dbReference>
<evidence type="ECO:0000313" key="4">
    <source>
        <dbReference type="Proteomes" id="UP000445000"/>
    </source>
</evidence>
<sequence length="141" mass="15058">MRSTQTILVPVDGSDPSTRALEYAVDRVTMAGKGSLRVVNVQLGMPASRYVSRDMIAEHQHRLADAALKAARALLKRRKLDADISVHIGDPAATIVTLAKRRGCSEIVMGSRGRGRVAGMLLGSVASKVIQLSPCPVTIVK</sequence>
<dbReference type="Proteomes" id="UP000445000">
    <property type="component" value="Unassembled WGS sequence"/>
</dbReference>